<feature type="region of interest" description="Disordered" evidence="1">
    <location>
        <begin position="1"/>
        <end position="29"/>
    </location>
</feature>
<proteinExistence type="predicted"/>
<gene>
    <name evidence="2" type="ORF">IPOD504_LOCUS11324</name>
</gene>
<accession>A0ABN8IL47</accession>
<feature type="non-terminal residue" evidence="2">
    <location>
        <position position="77"/>
    </location>
</feature>
<organism evidence="2 3">
    <name type="scientific">Iphiclides podalirius</name>
    <name type="common">scarce swallowtail</name>
    <dbReference type="NCBI Taxonomy" id="110791"/>
    <lineage>
        <taxon>Eukaryota</taxon>
        <taxon>Metazoa</taxon>
        <taxon>Ecdysozoa</taxon>
        <taxon>Arthropoda</taxon>
        <taxon>Hexapoda</taxon>
        <taxon>Insecta</taxon>
        <taxon>Pterygota</taxon>
        <taxon>Neoptera</taxon>
        <taxon>Endopterygota</taxon>
        <taxon>Lepidoptera</taxon>
        <taxon>Glossata</taxon>
        <taxon>Ditrysia</taxon>
        <taxon>Papilionoidea</taxon>
        <taxon>Papilionidae</taxon>
        <taxon>Papilioninae</taxon>
        <taxon>Iphiclides</taxon>
    </lineage>
</organism>
<evidence type="ECO:0000256" key="1">
    <source>
        <dbReference type="SAM" id="MobiDB-lite"/>
    </source>
</evidence>
<evidence type="ECO:0000313" key="3">
    <source>
        <dbReference type="Proteomes" id="UP000837857"/>
    </source>
</evidence>
<reference evidence="2" key="1">
    <citation type="submission" date="2022-03" db="EMBL/GenBank/DDBJ databases">
        <authorList>
            <person name="Martin H S."/>
        </authorList>
    </citation>
    <scope>NUCLEOTIDE SEQUENCE</scope>
</reference>
<keyword evidence="3" id="KW-1185">Reference proteome</keyword>
<sequence>MQAEMAEQRDELSIERATGAGRSRPGPRLPAARIALLRQTPGPDLSSFRHPTQTDTSLIANRVTHAYRNFENKSKIF</sequence>
<evidence type="ECO:0000313" key="2">
    <source>
        <dbReference type="EMBL" id="CAH2061150.1"/>
    </source>
</evidence>
<dbReference type="EMBL" id="OW152839">
    <property type="protein sequence ID" value="CAH2061150.1"/>
    <property type="molecule type" value="Genomic_DNA"/>
</dbReference>
<name>A0ABN8IL47_9NEOP</name>
<dbReference type="Proteomes" id="UP000837857">
    <property type="component" value="Chromosome 27"/>
</dbReference>
<feature type="compositionally biased region" description="Basic and acidic residues" evidence="1">
    <location>
        <begin position="1"/>
        <end position="14"/>
    </location>
</feature>
<protein>
    <submittedName>
        <fullName evidence="2">Uncharacterized protein</fullName>
    </submittedName>
</protein>